<protein>
    <submittedName>
        <fullName evidence="2">Uncharacterized protein</fullName>
    </submittedName>
</protein>
<organism evidence="2 3">
    <name type="scientific">Streptosporangium vulgare</name>
    <dbReference type="NCBI Taxonomy" id="46190"/>
    <lineage>
        <taxon>Bacteria</taxon>
        <taxon>Bacillati</taxon>
        <taxon>Actinomycetota</taxon>
        <taxon>Actinomycetes</taxon>
        <taxon>Streptosporangiales</taxon>
        <taxon>Streptosporangiaceae</taxon>
        <taxon>Streptosporangium</taxon>
    </lineage>
</organism>
<gene>
    <name evidence="2" type="ORF">ACFFRH_23385</name>
</gene>
<name>A0ABV5TH32_9ACTN</name>
<evidence type="ECO:0000313" key="3">
    <source>
        <dbReference type="Proteomes" id="UP001589610"/>
    </source>
</evidence>
<dbReference type="RefSeq" id="WP_344750329.1">
    <property type="nucleotide sequence ID" value="NZ_BAAAWW010000226.1"/>
</dbReference>
<evidence type="ECO:0000313" key="2">
    <source>
        <dbReference type="EMBL" id="MFB9678433.1"/>
    </source>
</evidence>
<feature type="region of interest" description="Disordered" evidence="1">
    <location>
        <begin position="75"/>
        <end position="98"/>
    </location>
</feature>
<comment type="caution">
    <text evidence="2">The sequence shown here is derived from an EMBL/GenBank/DDBJ whole genome shotgun (WGS) entry which is preliminary data.</text>
</comment>
<accession>A0ABV5TH32</accession>
<proteinExistence type="predicted"/>
<dbReference type="Proteomes" id="UP001589610">
    <property type="component" value="Unassembled WGS sequence"/>
</dbReference>
<dbReference type="EMBL" id="JBHMBS010000011">
    <property type="protein sequence ID" value="MFB9678433.1"/>
    <property type="molecule type" value="Genomic_DNA"/>
</dbReference>
<evidence type="ECO:0000256" key="1">
    <source>
        <dbReference type="SAM" id="MobiDB-lite"/>
    </source>
</evidence>
<feature type="region of interest" description="Disordered" evidence="1">
    <location>
        <begin position="1"/>
        <end position="22"/>
    </location>
</feature>
<sequence length="98" mass="10486">MTGVTLRREVPPLPETGSVARRTHMNGGFVHLAVTLPSAPRGTVKPGNGTSWPFTPTFGFRGAVGVRRRPAWPPFVTGFRGAGTDGMLGSRRSQGDQR</sequence>
<keyword evidence="3" id="KW-1185">Reference proteome</keyword>
<feature type="compositionally biased region" description="Basic and acidic residues" evidence="1">
    <location>
        <begin position="1"/>
        <end position="10"/>
    </location>
</feature>
<reference evidence="2 3" key="1">
    <citation type="submission" date="2024-09" db="EMBL/GenBank/DDBJ databases">
        <authorList>
            <person name="Sun Q."/>
            <person name="Mori K."/>
        </authorList>
    </citation>
    <scope>NUCLEOTIDE SEQUENCE [LARGE SCALE GENOMIC DNA]</scope>
    <source>
        <strain evidence="2 3">JCM 3028</strain>
    </source>
</reference>